<keyword evidence="1" id="KW-0175">Coiled coil</keyword>
<keyword evidence="4" id="KW-1185">Reference proteome</keyword>
<protein>
    <submittedName>
        <fullName evidence="3">Uncharacterized protein</fullName>
    </submittedName>
</protein>
<reference evidence="3" key="1">
    <citation type="submission" date="2021-02" db="EMBL/GenBank/DDBJ databases">
        <authorList>
            <person name="Nowell W R."/>
        </authorList>
    </citation>
    <scope>NUCLEOTIDE SEQUENCE</scope>
</reference>
<dbReference type="OrthoDB" id="6413631at2759"/>
<evidence type="ECO:0000256" key="1">
    <source>
        <dbReference type="SAM" id="Coils"/>
    </source>
</evidence>
<evidence type="ECO:0000313" key="3">
    <source>
        <dbReference type="EMBL" id="CAF1671263.1"/>
    </source>
</evidence>
<sequence length="158" mass="18547">MTDGVISRSISTDSNAILSNSSSLITRTTIREANNHLQMLYIRNQELEQLIHEQKEEIQQRNFEYSKLYRANQLLEQHCQQLQALLDDRTQRLYSYERKEVLFQQIIEFKPTLESLVRMLNTFEQSSSLLLGSINNKPLEFVQAANRKIPPEIYLSDL</sequence>
<dbReference type="EMBL" id="CAJNOJ010000093">
    <property type="protein sequence ID" value="CAF1090002.1"/>
    <property type="molecule type" value="Genomic_DNA"/>
</dbReference>
<organism evidence="3 4">
    <name type="scientific">Adineta ricciae</name>
    <name type="common">Rotifer</name>
    <dbReference type="NCBI Taxonomy" id="249248"/>
    <lineage>
        <taxon>Eukaryota</taxon>
        <taxon>Metazoa</taxon>
        <taxon>Spiralia</taxon>
        <taxon>Gnathifera</taxon>
        <taxon>Rotifera</taxon>
        <taxon>Eurotatoria</taxon>
        <taxon>Bdelloidea</taxon>
        <taxon>Adinetida</taxon>
        <taxon>Adinetidae</taxon>
        <taxon>Adineta</taxon>
    </lineage>
</organism>
<dbReference type="AlphaFoldDB" id="A0A816GAN2"/>
<accession>A0A816GAN2</accession>
<dbReference type="Proteomes" id="UP000663852">
    <property type="component" value="Unassembled WGS sequence"/>
</dbReference>
<evidence type="ECO:0000313" key="2">
    <source>
        <dbReference type="EMBL" id="CAF1090002.1"/>
    </source>
</evidence>
<dbReference type="Proteomes" id="UP000663828">
    <property type="component" value="Unassembled WGS sequence"/>
</dbReference>
<name>A0A816GAN2_ADIRI</name>
<dbReference type="EMBL" id="CAJNOR010013067">
    <property type="protein sequence ID" value="CAF1671263.1"/>
    <property type="molecule type" value="Genomic_DNA"/>
</dbReference>
<comment type="caution">
    <text evidence="3">The sequence shown here is derived from an EMBL/GenBank/DDBJ whole genome shotgun (WGS) entry which is preliminary data.</text>
</comment>
<proteinExistence type="predicted"/>
<evidence type="ECO:0000313" key="4">
    <source>
        <dbReference type="Proteomes" id="UP000663828"/>
    </source>
</evidence>
<gene>
    <name evidence="2" type="ORF">EDS130_LOCUS19423</name>
    <name evidence="3" type="ORF">XAT740_LOCUS58730</name>
</gene>
<feature type="coiled-coil region" evidence="1">
    <location>
        <begin position="30"/>
        <end position="64"/>
    </location>
</feature>